<dbReference type="OrthoDB" id="10333497at2759"/>
<protein>
    <recommendedName>
        <fullName evidence="1">RNA-editing substrate-binding complex 6 protein domain-containing protein</fullName>
    </recommendedName>
</protein>
<reference evidence="2 3" key="1">
    <citation type="submission" date="2020-04" db="EMBL/GenBank/DDBJ databases">
        <title>Perkinsus olseni comparative genomics.</title>
        <authorList>
            <person name="Bogema D.R."/>
        </authorList>
    </citation>
    <scope>NUCLEOTIDE SEQUENCE [LARGE SCALE GENOMIC DNA]</scope>
    <source>
        <strain evidence="2">00978-12</strain>
    </source>
</reference>
<name>A0A7J6PMA2_PEROL</name>
<dbReference type="AlphaFoldDB" id="A0A7J6PMA2"/>
<dbReference type="InterPro" id="IPR058917">
    <property type="entry name" value="RESC6_dom"/>
</dbReference>
<evidence type="ECO:0000313" key="3">
    <source>
        <dbReference type="Proteomes" id="UP000541610"/>
    </source>
</evidence>
<dbReference type="EMBL" id="JABANP010000004">
    <property type="protein sequence ID" value="KAF4697265.1"/>
    <property type="molecule type" value="Genomic_DNA"/>
</dbReference>
<proteinExistence type="predicted"/>
<sequence length="642" mass="71236">MVLLCVPTLPRSVIAAAAVTTLVFAQWTARTFPPLNRTHLVVEDNGAYCYYSDGVLTQGRGNKLAVEVGRARGLRTAAILCPRTNDRAEFYSEFSWPANVLKRYHLGFPSPSPEHLITFQEPPLNGTGLDPLRNIRGLALDNKLASLSSTATEMMPLVPLLRRFVTEEAMDRSGAVGENTINELREICLDLSIAAWNAAEQDWSLGRLLSATTCSAVVERSARGIRGTHRRGLVEAMEVIEGELGITAKETVMNENFWGRPFSTLESMAKEEDPKVIAQIVSNCELMHRRSIPLFTQLKGTLLRTLPQWRMHELATVVKGWRELGFLTPDLMLSMLPYITDNIHSMTSSDIVIFLDAFATIRLTVEPQPLVEAAAGRIEEFTPLQLVSVCSSLARLNVHSLTIISRSAERICEMLPEHRRDVFSHGHDVAVTIYSFAKLRAMLNPSLWPTLMSLFHDTLDGMVAAHLTMCVTAFRRVDVRLTPSIASAVNRRAMQVMAEFSATGLAMFLRDVEIVSESLVSRVAMHLPRLLESATAEDVAVLVKEGLLTAASSRPCPLVILDVLRPYIIQFAGSFTDAQRLDILNCLTHHYGREESVEEISAIFSSVRHWNPVSMSQSTFERTIAVNEDDVTDAVARSPLMA</sequence>
<feature type="domain" description="RNA-editing substrate-binding complex 6 protein" evidence="1">
    <location>
        <begin position="375"/>
        <end position="514"/>
    </location>
</feature>
<organism evidence="2 3">
    <name type="scientific">Perkinsus olseni</name>
    <name type="common">Perkinsus atlanticus</name>
    <dbReference type="NCBI Taxonomy" id="32597"/>
    <lineage>
        <taxon>Eukaryota</taxon>
        <taxon>Sar</taxon>
        <taxon>Alveolata</taxon>
        <taxon>Perkinsozoa</taxon>
        <taxon>Perkinsea</taxon>
        <taxon>Perkinsida</taxon>
        <taxon>Perkinsidae</taxon>
        <taxon>Perkinsus</taxon>
    </lineage>
</organism>
<dbReference type="Proteomes" id="UP000541610">
    <property type="component" value="Unassembled WGS sequence"/>
</dbReference>
<evidence type="ECO:0000313" key="2">
    <source>
        <dbReference type="EMBL" id="KAF4697265.1"/>
    </source>
</evidence>
<evidence type="ECO:0000259" key="1">
    <source>
        <dbReference type="Pfam" id="PF26188"/>
    </source>
</evidence>
<accession>A0A7J6PMA2</accession>
<comment type="caution">
    <text evidence="2">The sequence shown here is derived from an EMBL/GenBank/DDBJ whole genome shotgun (WGS) entry which is preliminary data.</text>
</comment>
<dbReference type="Pfam" id="PF26188">
    <property type="entry name" value="RESC6"/>
    <property type="match status" value="1"/>
</dbReference>
<gene>
    <name evidence="2" type="ORF">FOZ60_009888</name>
</gene>